<dbReference type="RefSeq" id="WP_093989302.1">
    <property type="nucleotide sequence ID" value="NZ_FYDD01000004.1"/>
</dbReference>
<accession>A0A8J6PKB7</accession>
<evidence type="ECO:0000313" key="3">
    <source>
        <dbReference type="Proteomes" id="UP000632659"/>
    </source>
</evidence>
<reference evidence="2" key="1">
    <citation type="submission" date="2020-08" db="EMBL/GenBank/DDBJ databases">
        <title>Genome public.</title>
        <authorList>
            <person name="Liu C."/>
            <person name="Sun Q."/>
        </authorList>
    </citation>
    <scope>NUCLEOTIDE SEQUENCE</scope>
    <source>
        <strain evidence="2">NSJ-15</strain>
    </source>
</reference>
<evidence type="ECO:0000259" key="1">
    <source>
        <dbReference type="Pfam" id="PF09346"/>
    </source>
</evidence>
<keyword evidence="3" id="KW-1185">Reference proteome</keyword>
<sequence length="177" mass="20107">MHLSDYFHKSQALPPEYLRLGILEESIIKPLPEEQGLLNCEALMHADFPVSYRHFVAALGGCQIKASRFGEHARYEIERFFGIVNHPEVHPLGEWDLLSANALLEEAERNIFEPGRLQVQCLPIAKLTYGDYLCLDYYHSPSAPPVVFLNFEESCLGAPSITKIADSFEEFLSMLHE</sequence>
<evidence type="ECO:0000313" key="2">
    <source>
        <dbReference type="EMBL" id="MBC8611345.1"/>
    </source>
</evidence>
<dbReference type="AlphaFoldDB" id="A0A8J6PKB7"/>
<dbReference type="OrthoDB" id="2223083at2"/>
<protein>
    <submittedName>
        <fullName evidence="2">SMI1/KNR4 family protein</fullName>
    </submittedName>
</protein>
<dbReference type="InterPro" id="IPR037883">
    <property type="entry name" value="Knr4/Smi1-like_sf"/>
</dbReference>
<name>A0A8J6PKB7_9FIRM</name>
<comment type="caution">
    <text evidence="2">The sequence shown here is derived from an EMBL/GenBank/DDBJ whole genome shotgun (WGS) entry which is preliminary data.</text>
</comment>
<feature type="domain" description="Knr4/Smi1-like" evidence="1">
    <location>
        <begin position="37"/>
        <end position="173"/>
    </location>
</feature>
<dbReference type="InterPro" id="IPR018958">
    <property type="entry name" value="Knr4/Smi1-like_dom"/>
</dbReference>
<dbReference type="EMBL" id="JACRTL010000005">
    <property type="protein sequence ID" value="MBC8611345.1"/>
    <property type="molecule type" value="Genomic_DNA"/>
</dbReference>
<dbReference type="Pfam" id="PF09346">
    <property type="entry name" value="SMI1_KNR4"/>
    <property type="match status" value="1"/>
</dbReference>
<proteinExistence type="predicted"/>
<gene>
    <name evidence="2" type="ORF">H8702_09545</name>
</gene>
<organism evidence="2 3">
    <name type="scientific">Massiliimalia timonensis</name>
    <dbReference type="NCBI Taxonomy" id="1987501"/>
    <lineage>
        <taxon>Bacteria</taxon>
        <taxon>Bacillati</taxon>
        <taxon>Bacillota</taxon>
        <taxon>Clostridia</taxon>
        <taxon>Eubacteriales</taxon>
        <taxon>Oscillospiraceae</taxon>
        <taxon>Massiliimalia</taxon>
    </lineage>
</organism>
<dbReference type="Proteomes" id="UP000632659">
    <property type="component" value="Unassembled WGS sequence"/>
</dbReference>
<dbReference type="SUPFAM" id="SSF160631">
    <property type="entry name" value="SMI1/KNR4-like"/>
    <property type="match status" value="1"/>
</dbReference>
<dbReference type="Gene3D" id="3.40.1580.10">
    <property type="entry name" value="SMI1/KNR4-like"/>
    <property type="match status" value="1"/>
</dbReference>